<keyword evidence="4" id="KW-1185">Reference proteome</keyword>
<feature type="signal peptide" evidence="2">
    <location>
        <begin position="1"/>
        <end position="17"/>
    </location>
</feature>
<name>A0AA35T1G6_GEOBA</name>
<feature type="non-terminal residue" evidence="3">
    <location>
        <position position="75"/>
    </location>
</feature>
<feature type="chain" id="PRO_5041236337" evidence="2">
    <location>
        <begin position="18"/>
        <end position="75"/>
    </location>
</feature>
<dbReference type="Proteomes" id="UP001174909">
    <property type="component" value="Unassembled WGS sequence"/>
</dbReference>
<sequence length="75" mass="8192">KCESRFLLLVILGELLGLQLHVPLSETLSLTGDDQEEGVSPAITAHHRLSPSPSSHIPQDLRHYAGRRRTGGLTL</sequence>
<evidence type="ECO:0000313" key="3">
    <source>
        <dbReference type="EMBL" id="CAI8039392.1"/>
    </source>
</evidence>
<proteinExistence type="predicted"/>
<protein>
    <submittedName>
        <fullName evidence="3">Uncharacterized protein</fullName>
    </submittedName>
</protein>
<keyword evidence="2" id="KW-0732">Signal</keyword>
<gene>
    <name evidence="3" type="ORF">GBAR_LOCUS21902</name>
</gene>
<evidence type="ECO:0000313" key="4">
    <source>
        <dbReference type="Proteomes" id="UP001174909"/>
    </source>
</evidence>
<feature type="non-terminal residue" evidence="3">
    <location>
        <position position="1"/>
    </location>
</feature>
<evidence type="ECO:0000256" key="2">
    <source>
        <dbReference type="SAM" id="SignalP"/>
    </source>
</evidence>
<dbReference type="EMBL" id="CASHTH010003035">
    <property type="protein sequence ID" value="CAI8039392.1"/>
    <property type="molecule type" value="Genomic_DNA"/>
</dbReference>
<feature type="region of interest" description="Disordered" evidence="1">
    <location>
        <begin position="33"/>
        <end position="63"/>
    </location>
</feature>
<reference evidence="3" key="1">
    <citation type="submission" date="2023-03" db="EMBL/GenBank/DDBJ databases">
        <authorList>
            <person name="Steffen K."/>
            <person name="Cardenas P."/>
        </authorList>
    </citation>
    <scope>NUCLEOTIDE SEQUENCE</scope>
</reference>
<dbReference type="AlphaFoldDB" id="A0AA35T1G6"/>
<evidence type="ECO:0000256" key="1">
    <source>
        <dbReference type="SAM" id="MobiDB-lite"/>
    </source>
</evidence>
<organism evidence="3 4">
    <name type="scientific">Geodia barretti</name>
    <name type="common">Barrett's horny sponge</name>
    <dbReference type="NCBI Taxonomy" id="519541"/>
    <lineage>
        <taxon>Eukaryota</taxon>
        <taxon>Metazoa</taxon>
        <taxon>Porifera</taxon>
        <taxon>Demospongiae</taxon>
        <taxon>Heteroscleromorpha</taxon>
        <taxon>Tetractinellida</taxon>
        <taxon>Astrophorina</taxon>
        <taxon>Geodiidae</taxon>
        <taxon>Geodia</taxon>
    </lineage>
</organism>
<comment type="caution">
    <text evidence="3">The sequence shown here is derived from an EMBL/GenBank/DDBJ whole genome shotgun (WGS) entry which is preliminary data.</text>
</comment>
<accession>A0AA35T1G6</accession>